<keyword evidence="6 7" id="KW-0472">Membrane</keyword>
<keyword evidence="10" id="KW-1185">Reference proteome</keyword>
<evidence type="ECO:0000256" key="2">
    <source>
        <dbReference type="ARBA" id="ARBA00009045"/>
    </source>
</evidence>
<evidence type="ECO:0000256" key="1">
    <source>
        <dbReference type="ARBA" id="ARBA00004141"/>
    </source>
</evidence>
<dbReference type="InterPro" id="IPR050925">
    <property type="entry name" value="Rhomboid_protease_S54"/>
</dbReference>
<keyword evidence="4" id="KW-0378">Hydrolase</keyword>
<name>A0A067PJX9_9AGAM</name>
<sequence>MLPLRFRLFPTRANCFSLPPRRPLFFTPHNRFPRNLPLNVPDKSLPELPSFRDQISRASASKSFTDTLTRPSVLRQVLFTVFGSFALFSVAAIQTNDDTEWWTKKMVTDNGFFQLRPPTSDEITRAKYIELAEKLRSQLRDLSESLSGFPTHVQGTIVWAAARVAQAYYDARETRRLCWMLIGINGAVFLAWQIPNLRRAMARRFLHHPLSGLSYTLLTSTFSHKAFFHFLFNSLALSSFGAAAGHYLAIEQRNGGSGLQESTPIWHFLAFYISAGLFSGLTSHVIAARIRYPRFLSQLTAVKSNPTQPLSISAPVATKIGSAADDIIRPSLGASGAIYSCATLVALGYPDSEISLFIPSSFSVPIQWGMGGLVLMDVVGVLRGWRMFDHWAHLGGAAFGALYFVYGPRFWDSMRATTKHAEHAIVG</sequence>
<comment type="subcellular location">
    <subcellularLocation>
        <location evidence="1">Membrane</location>
        <topology evidence="1">Multi-pass membrane protein</topology>
    </subcellularLocation>
</comment>
<protein>
    <recommendedName>
        <fullName evidence="8">Peptidase S54 rhomboid domain-containing protein</fullName>
    </recommendedName>
</protein>
<dbReference type="FunCoup" id="A0A067PJX9">
    <property type="interactions" value="335"/>
</dbReference>
<dbReference type="HOGENOM" id="CLU_034022_1_0_1"/>
<proteinExistence type="inferred from homology"/>
<dbReference type="SUPFAM" id="SSF144091">
    <property type="entry name" value="Rhomboid-like"/>
    <property type="match status" value="1"/>
</dbReference>
<dbReference type="InParanoid" id="A0A067PJX9"/>
<reference evidence="10" key="1">
    <citation type="journal article" date="2014" name="Proc. Natl. Acad. Sci. U.S.A.">
        <title>Extensive sampling of basidiomycete genomes demonstrates inadequacy of the white-rot/brown-rot paradigm for wood decay fungi.</title>
        <authorList>
            <person name="Riley R."/>
            <person name="Salamov A.A."/>
            <person name="Brown D.W."/>
            <person name="Nagy L.G."/>
            <person name="Floudas D."/>
            <person name="Held B.W."/>
            <person name="Levasseur A."/>
            <person name="Lombard V."/>
            <person name="Morin E."/>
            <person name="Otillar R."/>
            <person name="Lindquist E.A."/>
            <person name="Sun H."/>
            <person name="LaButti K.M."/>
            <person name="Schmutz J."/>
            <person name="Jabbour D."/>
            <person name="Luo H."/>
            <person name="Baker S.E."/>
            <person name="Pisabarro A.G."/>
            <person name="Walton J.D."/>
            <person name="Blanchette R.A."/>
            <person name="Henrissat B."/>
            <person name="Martin F."/>
            <person name="Cullen D."/>
            <person name="Hibbett D.S."/>
            <person name="Grigoriev I.V."/>
        </authorList>
    </citation>
    <scope>NUCLEOTIDE SEQUENCE [LARGE SCALE GENOMIC DNA]</scope>
    <source>
        <strain evidence="10">MUCL 33604</strain>
    </source>
</reference>
<keyword evidence="3 7" id="KW-0812">Transmembrane</keyword>
<evidence type="ECO:0000256" key="4">
    <source>
        <dbReference type="ARBA" id="ARBA00022801"/>
    </source>
</evidence>
<dbReference type="Gene3D" id="1.20.1540.10">
    <property type="entry name" value="Rhomboid-like"/>
    <property type="match status" value="1"/>
</dbReference>
<feature type="transmembrane region" description="Helical" evidence="7">
    <location>
        <begin position="366"/>
        <end position="385"/>
    </location>
</feature>
<dbReference type="AlphaFoldDB" id="A0A067PJX9"/>
<dbReference type="GO" id="GO:0004252">
    <property type="term" value="F:serine-type endopeptidase activity"/>
    <property type="evidence" value="ECO:0007669"/>
    <property type="project" value="InterPro"/>
</dbReference>
<comment type="similarity">
    <text evidence="2">Belongs to the peptidase S54 family.</text>
</comment>
<dbReference type="PANTHER" id="PTHR43731:SF14">
    <property type="entry name" value="PRESENILIN-ASSOCIATED RHOMBOID-LIKE PROTEIN, MITOCHONDRIAL"/>
    <property type="match status" value="1"/>
</dbReference>
<dbReference type="GO" id="GO:0016020">
    <property type="term" value="C:membrane"/>
    <property type="evidence" value="ECO:0007669"/>
    <property type="project" value="UniProtKB-SubCell"/>
</dbReference>
<dbReference type="GO" id="GO:0006465">
    <property type="term" value="P:signal peptide processing"/>
    <property type="evidence" value="ECO:0007669"/>
    <property type="project" value="TreeGrafter"/>
</dbReference>
<accession>A0A067PJX9</accession>
<keyword evidence="5 7" id="KW-1133">Transmembrane helix</keyword>
<organism evidence="9 10">
    <name type="scientific">Jaapia argillacea MUCL 33604</name>
    <dbReference type="NCBI Taxonomy" id="933084"/>
    <lineage>
        <taxon>Eukaryota</taxon>
        <taxon>Fungi</taxon>
        <taxon>Dikarya</taxon>
        <taxon>Basidiomycota</taxon>
        <taxon>Agaricomycotina</taxon>
        <taxon>Agaricomycetes</taxon>
        <taxon>Agaricomycetidae</taxon>
        <taxon>Jaapiales</taxon>
        <taxon>Jaapiaceae</taxon>
        <taxon>Jaapia</taxon>
    </lineage>
</organism>
<dbReference type="InterPro" id="IPR022764">
    <property type="entry name" value="Peptidase_S54_rhomboid_dom"/>
</dbReference>
<evidence type="ECO:0000313" key="10">
    <source>
        <dbReference type="Proteomes" id="UP000027265"/>
    </source>
</evidence>
<dbReference type="EMBL" id="KL197756">
    <property type="protein sequence ID" value="KDQ50761.1"/>
    <property type="molecule type" value="Genomic_DNA"/>
</dbReference>
<dbReference type="InterPro" id="IPR035952">
    <property type="entry name" value="Rhomboid-like_sf"/>
</dbReference>
<evidence type="ECO:0000256" key="5">
    <source>
        <dbReference type="ARBA" id="ARBA00022989"/>
    </source>
</evidence>
<dbReference type="Proteomes" id="UP000027265">
    <property type="component" value="Unassembled WGS sequence"/>
</dbReference>
<feature type="transmembrane region" description="Helical" evidence="7">
    <location>
        <begin position="177"/>
        <end position="194"/>
    </location>
</feature>
<feature type="transmembrane region" description="Helical" evidence="7">
    <location>
        <begin position="391"/>
        <end position="411"/>
    </location>
</feature>
<dbReference type="STRING" id="933084.A0A067PJX9"/>
<feature type="transmembrane region" description="Helical" evidence="7">
    <location>
        <begin position="227"/>
        <end position="249"/>
    </location>
</feature>
<dbReference type="Pfam" id="PF01694">
    <property type="entry name" value="Rhomboid"/>
    <property type="match status" value="1"/>
</dbReference>
<evidence type="ECO:0000259" key="8">
    <source>
        <dbReference type="Pfam" id="PF01694"/>
    </source>
</evidence>
<evidence type="ECO:0000313" key="9">
    <source>
        <dbReference type="EMBL" id="KDQ50761.1"/>
    </source>
</evidence>
<dbReference type="OrthoDB" id="10260614at2759"/>
<feature type="domain" description="Peptidase S54 rhomboid" evidence="8">
    <location>
        <begin position="215"/>
        <end position="406"/>
    </location>
</feature>
<dbReference type="PANTHER" id="PTHR43731">
    <property type="entry name" value="RHOMBOID PROTEASE"/>
    <property type="match status" value="1"/>
</dbReference>
<evidence type="ECO:0000256" key="7">
    <source>
        <dbReference type="SAM" id="Phobius"/>
    </source>
</evidence>
<evidence type="ECO:0000256" key="6">
    <source>
        <dbReference type="ARBA" id="ARBA00023136"/>
    </source>
</evidence>
<feature type="transmembrane region" description="Helical" evidence="7">
    <location>
        <begin position="269"/>
        <end position="288"/>
    </location>
</feature>
<evidence type="ECO:0000256" key="3">
    <source>
        <dbReference type="ARBA" id="ARBA00022692"/>
    </source>
</evidence>
<gene>
    <name evidence="9" type="ORF">JAAARDRAFT_185971</name>
</gene>